<protein>
    <submittedName>
        <fullName evidence="2">Uncharacterized protein</fullName>
    </submittedName>
</protein>
<accession>A0AAV7VJ34</accession>
<proteinExistence type="predicted"/>
<dbReference type="EMBL" id="JANPWB010000003">
    <property type="protein sequence ID" value="KAJ1201663.1"/>
    <property type="molecule type" value="Genomic_DNA"/>
</dbReference>
<keyword evidence="3" id="KW-1185">Reference proteome</keyword>
<evidence type="ECO:0000256" key="1">
    <source>
        <dbReference type="SAM" id="MobiDB-lite"/>
    </source>
</evidence>
<dbReference type="Proteomes" id="UP001066276">
    <property type="component" value="Chromosome 2_1"/>
</dbReference>
<organism evidence="2 3">
    <name type="scientific">Pleurodeles waltl</name>
    <name type="common">Iberian ribbed newt</name>
    <dbReference type="NCBI Taxonomy" id="8319"/>
    <lineage>
        <taxon>Eukaryota</taxon>
        <taxon>Metazoa</taxon>
        <taxon>Chordata</taxon>
        <taxon>Craniata</taxon>
        <taxon>Vertebrata</taxon>
        <taxon>Euteleostomi</taxon>
        <taxon>Amphibia</taxon>
        <taxon>Batrachia</taxon>
        <taxon>Caudata</taxon>
        <taxon>Salamandroidea</taxon>
        <taxon>Salamandridae</taxon>
        <taxon>Pleurodelinae</taxon>
        <taxon>Pleurodeles</taxon>
    </lineage>
</organism>
<evidence type="ECO:0000313" key="2">
    <source>
        <dbReference type="EMBL" id="KAJ1201663.1"/>
    </source>
</evidence>
<sequence>MARCFRSEKASGEWPAFPNRAGTSSMQGIPAAPTPSTSAAPVATPAPVLPPPAAGPSQLELDIRLDVTLILQHLDRLEEALAEDRKVLKYIKKKVKNAHK</sequence>
<feature type="compositionally biased region" description="Low complexity" evidence="1">
    <location>
        <begin position="30"/>
        <end position="46"/>
    </location>
</feature>
<feature type="region of interest" description="Disordered" evidence="1">
    <location>
        <begin position="1"/>
        <end position="53"/>
    </location>
</feature>
<dbReference type="AlphaFoldDB" id="A0AAV7VJ34"/>
<gene>
    <name evidence="2" type="ORF">NDU88_005469</name>
</gene>
<name>A0AAV7VJ34_PLEWA</name>
<feature type="compositionally biased region" description="Basic and acidic residues" evidence="1">
    <location>
        <begin position="1"/>
        <end position="11"/>
    </location>
</feature>
<reference evidence="2" key="1">
    <citation type="journal article" date="2022" name="bioRxiv">
        <title>Sequencing and chromosome-scale assembly of the giantPleurodeles waltlgenome.</title>
        <authorList>
            <person name="Brown T."/>
            <person name="Elewa A."/>
            <person name="Iarovenko S."/>
            <person name="Subramanian E."/>
            <person name="Araus A.J."/>
            <person name="Petzold A."/>
            <person name="Susuki M."/>
            <person name="Suzuki K.-i.T."/>
            <person name="Hayashi T."/>
            <person name="Toyoda A."/>
            <person name="Oliveira C."/>
            <person name="Osipova E."/>
            <person name="Leigh N.D."/>
            <person name="Simon A."/>
            <person name="Yun M.H."/>
        </authorList>
    </citation>
    <scope>NUCLEOTIDE SEQUENCE</scope>
    <source>
        <strain evidence="2">20211129_DDA</strain>
        <tissue evidence="2">Liver</tissue>
    </source>
</reference>
<comment type="caution">
    <text evidence="2">The sequence shown here is derived from an EMBL/GenBank/DDBJ whole genome shotgun (WGS) entry which is preliminary data.</text>
</comment>
<evidence type="ECO:0000313" key="3">
    <source>
        <dbReference type="Proteomes" id="UP001066276"/>
    </source>
</evidence>